<dbReference type="Pfam" id="PF14223">
    <property type="entry name" value="Retrotran_gag_2"/>
    <property type="match status" value="1"/>
</dbReference>
<evidence type="ECO:0000313" key="2">
    <source>
        <dbReference type="EMBL" id="GAA0175831.1"/>
    </source>
</evidence>
<evidence type="ECO:0008006" key="4">
    <source>
        <dbReference type="Google" id="ProtNLM"/>
    </source>
</evidence>
<comment type="caution">
    <text evidence="2">The sequence shown here is derived from an EMBL/GenBank/DDBJ whole genome shotgun (WGS) entry which is preliminary data.</text>
</comment>
<feature type="compositionally biased region" description="Acidic residues" evidence="1">
    <location>
        <begin position="104"/>
        <end position="121"/>
    </location>
</feature>
<feature type="region of interest" description="Disordered" evidence="1">
    <location>
        <begin position="99"/>
        <end position="121"/>
    </location>
</feature>
<dbReference type="Proteomes" id="UP001454036">
    <property type="component" value="Unassembled WGS sequence"/>
</dbReference>
<keyword evidence="3" id="KW-1185">Reference proteome</keyword>
<gene>
    <name evidence="2" type="ORF">LIER_41985</name>
</gene>
<protein>
    <recommendedName>
        <fullName evidence="4">Gag-pol polyprotein</fullName>
    </recommendedName>
</protein>
<reference evidence="2 3" key="1">
    <citation type="submission" date="2024-01" db="EMBL/GenBank/DDBJ databases">
        <title>The complete chloroplast genome sequence of Lithospermum erythrorhizon: insights into the phylogenetic relationship among Boraginaceae species and the maternal lineages of purple gromwells.</title>
        <authorList>
            <person name="Okada T."/>
            <person name="Watanabe K."/>
        </authorList>
    </citation>
    <scope>NUCLEOTIDE SEQUENCE [LARGE SCALE GENOMIC DNA]</scope>
</reference>
<dbReference type="EMBL" id="BAABME010027594">
    <property type="protein sequence ID" value="GAA0175831.1"/>
    <property type="molecule type" value="Genomic_DNA"/>
</dbReference>
<evidence type="ECO:0000313" key="3">
    <source>
        <dbReference type="Proteomes" id="UP001454036"/>
    </source>
</evidence>
<organism evidence="2 3">
    <name type="scientific">Lithospermum erythrorhizon</name>
    <name type="common">Purple gromwell</name>
    <name type="synonym">Lithospermum officinale var. erythrorhizon</name>
    <dbReference type="NCBI Taxonomy" id="34254"/>
    <lineage>
        <taxon>Eukaryota</taxon>
        <taxon>Viridiplantae</taxon>
        <taxon>Streptophyta</taxon>
        <taxon>Embryophyta</taxon>
        <taxon>Tracheophyta</taxon>
        <taxon>Spermatophyta</taxon>
        <taxon>Magnoliopsida</taxon>
        <taxon>eudicotyledons</taxon>
        <taxon>Gunneridae</taxon>
        <taxon>Pentapetalae</taxon>
        <taxon>asterids</taxon>
        <taxon>lamiids</taxon>
        <taxon>Boraginales</taxon>
        <taxon>Boraginaceae</taxon>
        <taxon>Boraginoideae</taxon>
        <taxon>Lithospermeae</taxon>
        <taxon>Lithospermum</taxon>
    </lineage>
</organism>
<sequence length="121" mass="13595">MQQGESIKDMQKRLNLIVNNLEGHGKSIPTREFNSKILESVTDDFNNKFCVIDEANNVSEIPTNELMGNLMAAEMVVARNKARKKANQIKPTLALKSTKSLDESPIEDEVDKDDEIAMMTK</sequence>
<name>A0AAV3RKK7_LITER</name>
<evidence type="ECO:0000256" key="1">
    <source>
        <dbReference type="SAM" id="MobiDB-lite"/>
    </source>
</evidence>
<proteinExistence type="predicted"/>
<dbReference type="AlphaFoldDB" id="A0AAV3RKK7"/>
<accession>A0AAV3RKK7</accession>